<accession>U1NAM6</accession>
<sequence>MTDSVIAFILVSVSVVAIVWAFRRRHVAVTGVEIAATLPWLAVIGVAVAIGRSTS</sequence>
<feature type="transmembrane region" description="Helical" evidence="1">
    <location>
        <begin position="6"/>
        <end position="22"/>
    </location>
</feature>
<feature type="transmembrane region" description="Helical" evidence="1">
    <location>
        <begin position="34"/>
        <end position="51"/>
    </location>
</feature>
<keyword evidence="1" id="KW-0472">Membrane</keyword>
<evidence type="ECO:0000313" key="2">
    <source>
        <dbReference type="EMBL" id="ERG93668.1"/>
    </source>
</evidence>
<organism evidence="2 3">
    <name type="scientific">Haloquadratum walsbyi J07HQW2</name>
    <dbReference type="NCBI Taxonomy" id="1238425"/>
    <lineage>
        <taxon>Archaea</taxon>
        <taxon>Methanobacteriati</taxon>
        <taxon>Methanobacteriota</taxon>
        <taxon>Stenosarchaea group</taxon>
        <taxon>Halobacteria</taxon>
        <taxon>Halobacteriales</taxon>
        <taxon>Haloferacaceae</taxon>
        <taxon>Haloquadratum</taxon>
    </lineage>
</organism>
<name>U1NAM6_9EURY</name>
<dbReference type="EMBL" id="KE356561">
    <property type="protein sequence ID" value="ERG93668.1"/>
    <property type="molecule type" value="Genomic_DNA"/>
</dbReference>
<dbReference type="Proteomes" id="UP000030710">
    <property type="component" value="Unassembled WGS sequence"/>
</dbReference>
<keyword evidence="1" id="KW-0812">Transmembrane</keyword>
<dbReference type="HOGENOM" id="CLU_3020922_0_0_2"/>
<gene>
    <name evidence="2" type="ORF">J07HQW2_00101</name>
</gene>
<dbReference type="STRING" id="1238425.J07HQW2_00101"/>
<evidence type="ECO:0000256" key="1">
    <source>
        <dbReference type="SAM" id="Phobius"/>
    </source>
</evidence>
<reference evidence="2 3" key="1">
    <citation type="journal article" date="2013" name="PLoS ONE">
        <title>Assembly-driven community genomics of a hypersaline microbial ecosystem.</title>
        <authorList>
            <person name="Podell S."/>
            <person name="Ugalde J.A."/>
            <person name="Narasingarao P."/>
            <person name="Banfield J.F."/>
            <person name="Heidelberg K.B."/>
            <person name="Allen E.E."/>
        </authorList>
    </citation>
    <scope>NUCLEOTIDE SEQUENCE [LARGE SCALE GENOMIC DNA]</scope>
    <source>
        <strain evidence="3">J07HQW2</strain>
    </source>
</reference>
<protein>
    <submittedName>
        <fullName evidence="2">Uncharacterized protein</fullName>
    </submittedName>
</protein>
<evidence type="ECO:0000313" key="3">
    <source>
        <dbReference type="Proteomes" id="UP000030710"/>
    </source>
</evidence>
<keyword evidence="1" id="KW-1133">Transmembrane helix</keyword>
<dbReference type="AlphaFoldDB" id="U1NAM6"/>
<proteinExistence type="predicted"/>